<reference evidence="2" key="1">
    <citation type="journal article" date="2023" name="Nat. Plants">
        <title>Single-cell RNA sequencing provides a high-resolution roadmap for understanding the multicellular compartmentation of specialized metabolism.</title>
        <authorList>
            <person name="Sun S."/>
            <person name="Shen X."/>
            <person name="Li Y."/>
            <person name="Li Y."/>
            <person name="Wang S."/>
            <person name="Li R."/>
            <person name="Zhang H."/>
            <person name="Shen G."/>
            <person name="Guo B."/>
            <person name="Wei J."/>
            <person name="Xu J."/>
            <person name="St-Pierre B."/>
            <person name="Chen S."/>
            <person name="Sun C."/>
        </authorList>
    </citation>
    <scope>NUCLEOTIDE SEQUENCE [LARGE SCALE GENOMIC DNA]</scope>
</reference>
<keyword evidence="2" id="KW-1185">Reference proteome</keyword>
<proteinExistence type="predicted"/>
<accession>A0ACB9ZKQ0</accession>
<name>A0ACB9ZKQ0_CATRO</name>
<gene>
    <name evidence="1" type="ORF">M9H77_33492</name>
</gene>
<protein>
    <submittedName>
        <fullName evidence="1">Uncharacterized protein</fullName>
    </submittedName>
</protein>
<sequence length="588" mass="66739">MASTFLTLSQPRDAVAAMNFIEELTKNACLVQDQVLEEILKRNANTEYLKQFLNGKLDKESFKEKVPVVDYEDISPFIERIANDSNQSSKSSLTAEPIVELFRSSGTSGGRHKLFPVTNEELNRRCLFNNLSLGVLKTHIHGLDDGKRMVFFSVVHGIKTTSGLIEINALSGIYKDQKSKTHPLNVFNNLTSPDDVISCTDRKQNIYMQLLCGLVQRDQVVSVGAHFPPTLIRAMKFLQKNWEELCSNIRTGLISDWITDPSGRKATSTILSKEMPDLANTIEEIYRGKSWEGIIKKLWPKAKMIQTKVTGSIAQYIPILEFYGGGLPLVSMKYTCSECSIGINLKPLSKPSDILYTLMPNMAYFEFIEIYQQGNTEMSQKVVDLSSLKIGQQYELVVTTSTGLYRYRVGDILMVIGFHNNTPQFRFLQRKNVILSIHFDKTTEEDLFKAIRKAMEILEPLGFSLHDYTSYNETSLKLGHYVLFWELQHAEKIIVELDAFVMEKCCALLEQSLDIMYKKVRNMNDVIGPLEIKVVKQGTFDALMDFYLSQDSSSTQYKTPRTIKSEKALKILNTMVIGSYSSKTIPNI</sequence>
<dbReference type="EMBL" id="CM044708">
    <property type="protein sequence ID" value="KAI5647487.1"/>
    <property type="molecule type" value="Genomic_DNA"/>
</dbReference>
<evidence type="ECO:0000313" key="2">
    <source>
        <dbReference type="Proteomes" id="UP001060085"/>
    </source>
</evidence>
<organism evidence="1 2">
    <name type="scientific">Catharanthus roseus</name>
    <name type="common">Madagascar periwinkle</name>
    <name type="synonym">Vinca rosea</name>
    <dbReference type="NCBI Taxonomy" id="4058"/>
    <lineage>
        <taxon>Eukaryota</taxon>
        <taxon>Viridiplantae</taxon>
        <taxon>Streptophyta</taxon>
        <taxon>Embryophyta</taxon>
        <taxon>Tracheophyta</taxon>
        <taxon>Spermatophyta</taxon>
        <taxon>Magnoliopsida</taxon>
        <taxon>eudicotyledons</taxon>
        <taxon>Gunneridae</taxon>
        <taxon>Pentapetalae</taxon>
        <taxon>asterids</taxon>
        <taxon>lamiids</taxon>
        <taxon>Gentianales</taxon>
        <taxon>Apocynaceae</taxon>
        <taxon>Rauvolfioideae</taxon>
        <taxon>Vinceae</taxon>
        <taxon>Catharanthinae</taxon>
        <taxon>Catharanthus</taxon>
    </lineage>
</organism>
<dbReference type="Proteomes" id="UP001060085">
    <property type="component" value="Linkage Group LG08"/>
</dbReference>
<evidence type="ECO:0000313" key="1">
    <source>
        <dbReference type="EMBL" id="KAI5647487.1"/>
    </source>
</evidence>
<comment type="caution">
    <text evidence="1">The sequence shown here is derived from an EMBL/GenBank/DDBJ whole genome shotgun (WGS) entry which is preliminary data.</text>
</comment>